<evidence type="ECO:0000256" key="2">
    <source>
        <dbReference type="ARBA" id="ARBA00022801"/>
    </source>
</evidence>
<dbReference type="Gene3D" id="3.10.129.10">
    <property type="entry name" value="Hotdog Thioesterase"/>
    <property type="match status" value="1"/>
</dbReference>
<keyword evidence="2" id="KW-0378">Hydrolase</keyword>
<dbReference type="NCBIfam" id="TIGR00369">
    <property type="entry name" value="unchar_dom_1"/>
    <property type="match status" value="1"/>
</dbReference>
<organism evidence="4 5">
    <name type="scientific">Marinobacter vinifirmus</name>
    <dbReference type="NCBI Taxonomy" id="355591"/>
    <lineage>
        <taxon>Bacteria</taxon>
        <taxon>Pseudomonadati</taxon>
        <taxon>Pseudomonadota</taxon>
        <taxon>Gammaproteobacteria</taxon>
        <taxon>Pseudomonadales</taxon>
        <taxon>Marinobacteraceae</taxon>
        <taxon>Marinobacter</taxon>
    </lineage>
</organism>
<dbReference type="Pfam" id="PF03061">
    <property type="entry name" value="4HBT"/>
    <property type="match status" value="1"/>
</dbReference>
<feature type="domain" description="Thioesterase" evidence="3">
    <location>
        <begin position="60"/>
        <end position="135"/>
    </location>
</feature>
<dbReference type="InterPro" id="IPR003736">
    <property type="entry name" value="PAAI_dom"/>
</dbReference>
<reference evidence="4 5" key="1">
    <citation type="submission" date="2019-07" db="EMBL/GenBank/DDBJ databases">
        <title>The pathways for chlorine oxyanion respiration interact through the shared metabolite chlorate.</title>
        <authorList>
            <person name="Barnum T.P."/>
            <person name="Cheng Y."/>
            <person name="Hill K.A."/>
            <person name="Lucas L.N."/>
            <person name="Carlson H.K."/>
            <person name="Coates J.D."/>
        </authorList>
    </citation>
    <scope>NUCLEOTIDE SEQUENCE [LARGE SCALE GENOMIC DNA]</scope>
    <source>
        <strain evidence="4">UCB</strain>
    </source>
</reference>
<evidence type="ECO:0000313" key="4">
    <source>
        <dbReference type="EMBL" id="TVT31097.1"/>
    </source>
</evidence>
<dbReference type="PANTHER" id="PTHR21660">
    <property type="entry name" value="THIOESTERASE SUPERFAMILY MEMBER-RELATED"/>
    <property type="match status" value="1"/>
</dbReference>
<dbReference type="InterPro" id="IPR039298">
    <property type="entry name" value="ACOT13"/>
</dbReference>
<dbReference type="RefSeq" id="WP_273134801.1">
    <property type="nucleotide sequence ID" value="NZ_VMRX01000046.1"/>
</dbReference>
<comment type="similarity">
    <text evidence="1">Belongs to the thioesterase PaaI family.</text>
</comment>
<proteinExistence type="inferred from homology"/>
<dbReference type="InterPro" id="IPR006683">
    <property type="entry name" value="Thioestr_dom"/>
</dbReference>
<dbReference type="InterPro" id="IPR029069">
    <property type="entry name" value="HotDog_dom_sf"/>
</dbReference>
<name>A0A558B3K9_9GAMM</name>
<dbReference type="AlphaFoldDB" id="A0A558B3K9"/>
<evidence type="ECO:0000259" key="3">
    <source>
        <dbReference type="Pfam" id="PF03061"/>
    </source>
</evidence>
<dbReference type="EMBL" id="VMRX01000046">
    <property type="protein sequence ID" value="TVT31097.1"/>
    <property type="molecule type" value="Genomic_DNA"/>
</dbReference>
<dbReference type="GO" id="GO:0047617">
    <property type="term" value="F:fatty acyl-CoA hydrolase activity"/>
    <property type="evidence" value="ECO:0007669"/>
    <property type="project" value="InterPro"/>
</dbReference>
<accession>A0A558B3K9</accession>
<evidence type="ECO:0000313" key="5">
    <source>
        <dbReference type="Proteomes" id="UP000319142"/>
    </source>
</evidence>
<protein>
    <submittedName>
        <fullName evidence="4">PaaI family thioesterase</fullName>
    </submittedName>
</protein>
<dbReference type="PANTHER" id="PTHR21660:SF1">
    <property type="entry name" value="ACYL-COENZYME A THIOESTERASE 13"/>
    <property type="match status" value="1"/>
</dbReference>
<gene>
    <name evidence="4" type="ORF">FHK81_15595</name>
</gene>
<sequence>MTDKKSEFAGASAYYHPIDKPGGGGLQTFRKSIGIQVNYAESGTAQLSLEVDDFHLQSLGSVHGGVYATLIDSAIAHAVRTGRVDSQAGMTTELTVSFLKRVTRGSLRAVAKVEHLGQRIMIGSCDVFDDTGKRVAMGKATFYVATTGGV</sequence>
<dbReference type="Proteomes" id="UP000319142">
    <property type="component" value="Unassembled WGS sequence"/>
</dbReference>
<dbReference type="SUPFAM" id="SSF54637">
    <property type="entry name" value="Thioesterase/thiol ester dehydrase-isomerase"/>
    <property type="match status" value="1"/>
</dbReference>
<evidence type="ECO:0000256" key="1">
    <source>
        <dbReference type="ARBA" id="ARBA00008324"/>
    </source>
</evidence>
<comment type="caution">
    <text evidence="4">The sequence shown here is derived from an EMBL/GenBank/DDBJ whole genome shotgun (WGS) entry which is preliminary data.</text>
</comment>
<dbReference type="CDD" id="cd03443">
    <property type="entry name" value="PaaI_thioesterase"/>
    <property type="match status" value="1"/>
</dbReference>